<gene>
    <name evidence="1" type="ORF">METZ01_LOCUS489912</name>
</gene>
<dbReference type="EMBL" id="UINC01212639">
    <property type="protein sequence ID" value="SVE37058.1"/>
    <property type="molecule type" value="Genomic_DNA"/>
</dbReference>
<protein>
    <recommendedName>
        <fullName evidence="2">Lipoprotein</fullName>
    </recommendedName>
</protein>
<proteinExistence type="predicted"/>
<organism evidence="1">
    <name type="scientific">marine metagenome</name>
    <dbReference type="NCBI Taxonomy" id="408172"/>
    <lineage>
        <taxon>unclassified sequences</taxon>
        <taxon>metagenomes</taxon>
        <taxon>ecological metagenomes</taxon>
    </lineage>
</organism>
<reference evidence="1" key="1">
    <citation type="submission" date="2018-05" db="EMBL/GenBank/DDBJ databases">
        <authorList>
            <person name="Lanie J.A."/>
            <person name="Ng W.-L."/>
            <person name="Kazmierczak K.M."/>
            <person name="Andrzejewski T.M."/>
            <person name="Davidsen T.M."/>
            <person name="Wayne K.J."/>
            <person name="Tettelin H."/>
            <person name="Glass J.I."/>
            <person name="Rusch D."/>
            <person name="Podicherti R."/>
            <person name="Tsui H.-C.T."/>
            <person name="Winkler M.E."/>
        </authorList>
    </citation>
    <scope>NUCLEOTIDE SEQUENCE</scope>
</reference>
<feature type="non-terminal residue" evidence="1">
    <location>
        <position position="78"/>
    </location>
</feature>
<sequence length="78" mass="8329">MRAIFPILLAALASGAGCRTVAYYSQAAAGQCQMLVGQVPIATMVGNPNVSPDLRKQLQLVLKLRLFARDELKMNPAG</sequence>
<name>A0A383CZJ3_9ZZZZ</name>
<evidence type="ECO:0008006" key="2">
    <source>
        <dbReference type="Google" id="ProtNLM"/>
    </source>
</evidence>
<dbReference type="AlphaFoldDB" id="A0A383CZJ3"/>
<evidence type="ECO:0000313" key="1">
    <source>
        <dbReference type="EMBL" id="SVE37058.1"/>
    </source>
</evidence>
<dbReference type="Pfam" id="PF10023">
    <property type="entry name" value="Aminopep"/>
    <property type="match status" value="1"/>
</dbReference>
<dbReference type="PROSITE" id="PS51257">
    <property type="entry name" value="PROKAR_LIPOPROTEIN"/>
    <property type="match status" value="1"/>
</dbReference>
<dbReference type="InterPro" id="IPR014553">
    <property type="entry name" value="Aminopept"/>
</dbReference>
<accession>A0A383CZJ3</accession>